<sequence>MATKFDVLTAEVKILKAENRFMRSEISLLNKRILERMPLATRPRGTYAAAAASFASVPGKQPSKSVPGKQALPSGAVSRSTEISDAAGESATTWADCDAPSASRRATGEIHEARPADPWIDDDGFTRVQRKRRPPSSSGTAKSDKVLAAPRKQVTKALFVSRLDPRTSVADIESFVAPFLGSKSVILTKLKPKFDSYASFHLSGDQLVLDIFYKPELWPKGSIFHPFFGRLDSSRVIVDEPFAAENV</sequence>
<name>A0AC60PUX8_IXOPE</name>
<organism evidence="1 2">
    <name type="scientific">Ixodes persulcatus</name>
    <name type="common">Taiga tick</name>
    <dbReference type="NCBI Taxonomy" id="34615"/>
    <lineage>
        <taxon>Eukaryota</taxon>
        <taxon>Metazoa</taxon>
        <taxon>Ecdysozoa</taxon>
        <taxon>Arthropoda</taxon>
        <taxon>Chelicerata</taxon>
        <taxon>Arachnida</taxon>
        <taxon>Acari</taxon>
        <taxon>Parasitiformes</taxon>
        <taxon>Ixodida</taxon>
        <taxon>Ixodoidea</taxon>
        <taxon>Ixodidae</taxon>
        <taxon>Ixodinae</taxon>
        <taxon>Ixodes</taxon>
    </lineage>
</organism>
<proteinExistence type="predicted"/>
<evidence type="ECO:0000313" key="2">
    <source>
        <dbReference type="Proteomes" id="UP000805193"/>
    </source>
</evidence>
<reference evidence="1 2" key="1">
    <citation type="journal article" date="2020" name="Cell">
        <title>Large-Scale Comparative Analyses of Tick Genomes Elucidate Their Genetic Diversity and Vector Capacities.</title>
        <authorList>
            <consortium name="Tick Genome and Microbiome Consortium (TIGMIC)"/>
            <person name="Jia N."/>
            <person name="Wang J."/>
            <person name="Shi W."/>
            <person name="Du L."/>
            <person name="Sun Y."/>
            <person name="Zhan W."/>
            <person name="Jiang J.F."/>
            <person name="Wang Q."/>
            <person name="Zhang B."/>
            <person name="Ji P."/>
            <person name="Bell-Sakyi L."/>
            <person name="Cui X.M."/>
            <person name="Yuan T.T."/>
            <person name="Jiang B.G."/>
            <person name="Yang W.F."/>
            <person name="Lam T.T."/>
            <person name="Chang Q.C."/>
            <person name="Ding S.J."/>
            <person name="Wang X.J."/>
            <person name="Zhu J.G."/>
            <person name="Ruan X.D."/>
            <person name="Zhao L."/>
            <person name="Wei J.T."/>
            <person name="Ye R.Z."/>
            <person name="Que T.C."/>
            <person name="Du C.H."/>
            <person name="Zhou Y.H."/>
            <person name="Cheng J.X."/>
            <person name="Dai P.F."/>
            <person name="Guo W.B."/>
            <person name="Han X.H."/>
            <person name="Huang E.J."/>
            <person name="Li L.F."/>
            <person name="Wei W."/>
            <person name="Gao Y.C."/>
            <person name="Liu J.Z."/>
            <person name="Shao H.Z."/>
            <person name="Wang X."/>
            <person name="Wang C.C."/>
            <person name="Yang T.C."/>
            <person name="Huo Q.B."/>
            <person name="Li W."/>
            <person name="Chen H.Y."/>
            <person name="Chen S.E."/>
            <person name="Zhou L.G."/>
            <person name="Ni X.B."/>
            <person name="Tian J.H."/>
            <person name="Sheng Y."/>
            <person name="Liu T."/>
            <person name="Pan Y.S."/>
            <person name="Xia L.Y."/>
            <person name="Li J."/>
            <person name="Zhao F."/>
            <person name="Cao W.C."/>
        </authorList>
    </citation>
    <scope>NUCLEOTIDE SEQUENCE [LARGE SCALE GENOMIC DNA]</scope>
    <source>
        <strain evidence="1">Iper-2018</strain>
    </source>
</reference>
<gene>
    <name evidence="1" type="ORF">HPB47_027828</name>
</gene>
<keyword evidence="2" id="KW-1185">Reference proteome</keyword>
<dbReference type="Proteomes" id="UP000805193">
    <property type="component" value="Unassembled WGS sequence"/>
</dbReference>
<comment type="caution">
    <text evidence="1">The sequence shown here is derived from an EMBL/GenBank/DDBJ whole genome shotgun (WGS) entry which is preliminary data.</text>
</comment>
<dbReference type="EMBL" id="JABSTQ010009911">
    <property type="protein sequence ID" value="KAG0424985.1"/>
    <property type="molecule type" value="Genomic_DNA"/>
</dbReference>
<accession>A0AC60PUX8</accession>
<protein>
    <submittedName>
        <fullName evidence="1">Uncharacterized protein</fullName>
    </submittedName>
</protein>
<evidence type="ECO:0000313" key="1">
    <source>
        <dbReference type="EMBL" id="KAG0424985.1"/>
    </source>
</evidence>